<dbReference type="GO" id="GO:0016787">
    <property type="term" value="F:hydrolase activity"/>
    <property type="evidence" value="ECO:0007669"/>
    <property type="project" value="UniProtKB-KW"/>
</dbReference>
<proteinExistence type="predicted"/>
<dbReference type="InterPro" id="IPR043502">
    <property type="entry name" value="DNA/RNA_pol_sf"/>
</dbReference>
<organism evidence="8 9">
    <name type="scientific">Plakobranchus ocellatus</name>
    <dbReference type="NCBI Taxonomy" id="259542"/>
    <lineage>
        <taxon>Eukaryota</taxon>
        <taxon>Metazoa</taxon>
        <taxon>Spiralia</taxon>
        <taxon>Lophotrochozoa</taxon>
        <taxon>Mollusca</taxon>
        <taxon>Gastropoda</taxon>
        <taxon>Heterobranchia</taxon>
        <taxon>Euthyneura</taxon>
        <taxon>Panpulmonata</taxon>
        <taxon>Sacoglossa</taxon>
        <taxon>Placobranchoidea</taxon>
        <taxon>Plakobranchidae</taxon>
        <taxon>Plakobranchus</taxon>
    </lineage>
</organism>
<evidence type="ECO:0000256" key="1">
    <source>
        <dbReference type="ARBA" id="ARBA00022679"/>
    </source>
</evidence>
<dbReference type="EMBL" id="BLXT01007365">
    <property type="protein sequence ID" value="GFO38991.1"/>
    <property type="molecule type" value="Genomic_DNA"/>
</dbReference>
<dbReference type="PANTHER" id="PTHR37984:SF8">
    <property type="entry name" value="CCHC-TYPE DOMAIN-CONTAINING PROTEIN"/>
    <property type="match status" value="1"/>
</dbReference>
<reference evidence="8 9" key="1">
    <citation type="journal article" date="2021" name="Elife">
        <title>Chloroplast acquisition without the gene transfer in kleptoplastic sea slugs, Plakobranchus ocellatus.</title>
        <authorList>
            <person name="Maeda T."/>
            <person name="Takahashi S."/>
            <person name="Yoshida T."/>
            <person name="Shimamura S."/>
            <person name="Takaki Y."/>
            <person name="Nagai Y."/>
            <person name="Toyoda A."/>
            <person name="Suzuki Y."/>
            <person name="Arimoto A."/>
            <person name="Ishii H."/>
            <person name="Satoh N."/>
            <person name="Nishiyama T."/>
            <person name="Hasebe M."/>
            <person name="Maruyama T."/>
            <person name="Minagawa J."/>
            <person name="Obokata J."/>
            <person name="Shigenobu S."/>
        </authorList>
    </citation>
    <scope>NUCLEOTIDE SEQUENCE [LARGE SCALE GENOMIC DNA]</scope>
</reference>
<feature type="domain" description="Reverse transcriptase RNase H-like" evidence="7">
    <location>
        <begin position="41"/>
        <end position="110"/>
    </location>
</feature>
<comment type="caution">
    <text evidence="8">The sequence shown here is derived from an EMBL/GenBank/DDBJ whole genome shotgun (WGS) entry which is preliminary data.</text>
</comment>
<evidence type="ECO:0000256" key="4">
    <source>
        <dbReference type="ARBA" id="ARBA00022759"/>
    </source>
</evidence>
<keyword evidence="2" id="KW-0548">Nucleotidyltransferase</keyword>
<keyword evidence="1" id="KW-0808">Transferase</keyword>
<protein>
    <submittedName>
        <fullName evidence="8">Retrovirus-related pol polyprotein from</fullName>
    </submittedName>
</protein>
<evidence type="ECO:0000256" key="6">
    <source>
        <dbReference type="ARBA" id="ARBA00022918"/>
    </source>
</evidence>
<evidence type="ECO:0000313" key="8">
    <source>
        <dbReference type="EMBL" id="GFO38991.1"/>
    </source>
</evidence>
<dbReference type="InterPro" id="IPR041373">
    <property type="entry name" value="RT_RNaseH"/>
</dbReference>
<dbReference type="PANTHER" id="PTHR37984">
    <property type="entry name" value="PROTEIN CBG26694"/>
    <property type="match status" value="1"/>
</dbReference>
<sequence length="195" mass="21750">MSSVNVLPKRHAENLIPSTTSLISFGGSSLSCVGKTREILKNVTDGEKNYAQIEKELLAVIFGMKKFYHYTFARPVTVITDHKPLVFMANKPLSKAPKRLQSIFLNLQAFDYHLIYKPGAQLHISVSLSRAPVTTSDDIYTCNISDTPFNDSRLSEIKVSTLLNPAPSQLKLTILQGWPDLKSDLPSSVLPYFNH</sequence>
<keyword evidence="3" id="KW-0540">Nuclease</keyword>
<evidence type="ECO:0000313" key="9">
    <source>
        <dbReference type="Proteomes" id="UP000735302"/>
    </source>
</evidence>
<dbReference type="InterPro" id="IPR050951">
    <property type="entry name" value="Retrovirus_Pol_polyprotein"/>
</dbReference>
<keyword evidence="9" id="KW-1185">Reference proteome</keyword>
<evidence type="ECO:0000259" key="7">
    <source>
        <dbReference type="Pfam" id="PF17917"/>
    </source>
</evidence>
<dbReference type="GO" id="GO:0004519">
    <property type="term" value="F:endonuclease activity"/>
    <property type="evidence" value="ECO:0007669"/>
    <property type="project" value="UniProtKB-KW"/>
</dbReference>
<dbReference type="GO" id="GO:0003964">
    <property type="term" value="F:RNA-directed DNA polymerase activity"/>
    <property type="evidence" value="ECO:0007669"/>
    <property type="project" value="UniProtKB-KW"/>
</dbReference>
<keyword evidence="6" id="KW-0695">RNA-directed DNA polymerase</keyword>
<name>A0AAV4D4G2_9GAST</name>
<evidence type="ECO:0000256" key="3">
    <source>
        <dbReference type="ARBA" id="ARBA00022722"/>
    </source>
</evidence>
<dbReference type="Pfam" id="PF17917">
    <property type="entry name" value="RT_RNaseH"/>
    <property type="match status" value="1"/>
</dbReference>
<evidence type="ECO:0000256" key="5">
    <source>
        <dbReference type="ARBA" id="ARBA00022801"/>
    </source>
</evidence>
<dbReference type="AlphaFoldDB" id="A0AAV4D4G2"/>
<dbReference type="SUPFAM" id="SSF56672">
    <property type="entry name" value="DNA/RNA polymerases"/>
    <property type="match status" value="1"/>
</dbReference>
<gene>
    <name evidence="8" type="ORF">PoB_006549600</name>
</gene>
<keyword evidence="4" id="KW-0255">Endonuclease</keyword>
<accession>A0AAV4D4G2</accession>
<dbReference type="Proteomes" id="UP000735302">
    <property type="component" value="Unassembled WGS sequence"/>
</dbReference>
<evidence type="ECO:0000256" key="2">
    <source>
        <dbReference type="ARBA" id="ARBA00022695"/>
    </source>
</evidence>
<keyword evidence="5" id="KW-0378">Hydrolase</keyword>